<comment type="cofactor">
    <cofactor evidence="4">
        <name>Mg(2+)</name>
        <dbReference type="ChEBI" id="CHEBI:18420"/>
    </cofactor>
</comment>
<dbReference type="GO" id="GO:0030378">
    <property type="term" value="F:serine racemase activity"/>
    <property type="evidence" value="ECO:0007669"/>
    <property type="project" value="TreeGrafter"/>
</dbReference>
<dbReference type="PANTHER" id="PTHR43050:SF1">
    <property type="entry name" value="SERINE RACEMASE"/>
    <property type="match status" value="1"/>
</dbReference>
<comment type="cofactor">
    <cofactor evidence="1">
        <name>Ca(2+)</name>
        <dbReference type="ChEBI" id="CHEBI:29108"/>
    </cofactor>
</comment>
<gene>
    <name evidence="10" type="ORF">SAMN03084138_04440</name>
</gene>
<evidence type="ECO:0000256" key="7">
    <source>
        <dbReference type="ARBA" id="ARBA00022898"/>
    </source>
</evidence>
<evidence type="ECO:0000256" key="6">
    <source>
        <dbReference type="ARBA" id="ARBA00022842"/>
    </source>
</evidence>
<dbReference type="Pfam" id="PF00291">
    <property type="entry name" value="PALP"/>
    <property type="match status" value="1"/>
</dbReference>
<reference evidence="10 11" key="1">
    <citation type="submission" date="2016-10" db="EMBL/GenBank/DDBJ databases">
        <authorList>
            <person name="de Groot N.N."/>
        </authorList>
    </citation>
    <scope>NUCLEOTIDE SEQUENCE [LARGE SCALE GENOMIC DNA]</scope>
    <source>
        <strain evidence="10 11">DSM 15893</strain>
    </source>
</reference>
<comment type="cofactor">
    <cofactor evidence="2">
        <name>pyridoxal 5'-phosphate</name>
        <dbReference type="ChEBI" id="CHEBI:597326"/>
    </cofactor>
</comment>
<comment type="cofactor">
    <cofactor evidence="3">
        <name>Mn(2+)</name>
        <dbReference type="ChEBI" id="CHEBI:29035"/>
    </cofactor>
</comment>
<dbReference type="STRING" id="1121869.SAMN03084138_04440"/>
<dbReference type="AlphaFoldDB" id="A0A1I5WTR0"/>
<dbReference type="GO" id="GO:0018114">
    <property type="term" value="F:threonine racemase activity"/>
    <property type="evidence" value="ECO:0007669"/>
    <property type="project" value="TreeGrafter"/>
</dbReference>
<dbReference type="Gene3D" id="3.40.50.1100">
    <property type="match status" value="2"/>
</dbReference>
<organism evidence="10 11">
    <name type="scientific">Enterovibrio norvegicus DSM 15893</name>
    <dbReference type="NCBI Taxonomy" id="1121869"/>
    <lineage>
        <taxon>Bacteria</taxon>
        <taxon>Pseudomonadati</taxon>
        <taxon>Pseudomonadota</taxon>
        <taxon>Gammaproteobacteria</taxon>
        <taxon>Vibrionales</taxon>
        <taxon>Vibrionaceae</taxon>
        <taxon>Enterovibrio</taxon>
    </lineage>
</organism>
<dbReference type="InterPro" id="IPR000634">
    <property type="entry name" value="Ser/Thr_deHydtase_PyrdxlP-BS"/>
</dbReference>
<dbReference type="FunFam" id="3.40.50.1100:FF:000005">
    <property type="entry name" value="Threonine dehydratase catabolic"/>
    <property type="match status" value="1"/>
</dbReference>
<dbReference type="InterPro" id="IPR036052">
    <property type="entry name" value="TrpB-like_PALP_sf"/>
</dbReference>
<evidence type="ECO:0000256" key="1">
    <source>
        <dbReference type="ARBA" id="ARBA00001913"/>
    </source>
</evidence>
<dbReference type="InterPro" id="IPR001926">
    <property type="entry name" value="TrpB-like_PALP"/>
</dbReference>
<evidence type="ECO:0000256" key="5">
    <source>
        <dbReference type="ARBA" id="ARBA00010869"/>
    </source>
</evidence>
<dbReference type="Proteomes" id="UP000182692">
    <property type="component" value="Unassembled WGS sequence"/>
</dbReference>
<evidence type="ECO:0000259" key="9">
    <source>
        <dbReference type="Pfam" id="PF00291"/>
    </source>
</evidence>
<evidence type="ECO:0000256" key="8">
    <source>
        <dbReference type="ARBA" id="ARBA00023239"/>
    </source>
</evidence>
<dbReference type="EMBL" id="FOWR01000052">
    <property type="protein sequence ID" value="SFQ23145.1"/>
    <property type="molecule type" value="Genomic_DNA"/>
</dbReference>
<dbReference type="GeneID" id="35869930"/>
<dbReference type="CDD" id="cd01562">
    <property type="entry name" value="Thr-dehyd"/>
    <property type="match status" value="1"/>
</dbReference>
<evidence type="ECO:0000313" key="10">
    <source>
        <dbReference type="EMBL" id="SFQ23145.1"/>
    </source>
</evidence>
<dbReference type="GO" id="GO:0070179">
    <property type="term" value="P:D-serine biosynthetic process"/>
    <property type="evidence" value="ECO:0007669"/>
    <property type="project" value="TreeGrafter"/>
</dbReference>
<dbReference type="GO" id="GO:0005524">
    <property type="term" value="F:ATP binding"/>
    <property type="evidence" value="ECO:0007669"/>
    <property type="project" value="TreeGrafter"/>
</dbReference>
<keyword evidence="6" id="KW-0460">Magnesium</keyword>
<dbReference type="RefSeq" id="WP_074928652.1">
    <property type="nucleotide sequence ID" value="NZ_FOWR01000052.1"/>
</dbReference>
<dbReference type="GO" id="GO:0030170">
    <property type="term" value="F:pyridoxal phosphate binding"/>
    <property type="evidence" value="ECO:0007669"/>
    <property type="project" value="InterPro"/>
</dbReference>
<dbReference type="GO" id="GO:0003941">
    <property type="term" value="F:L-serine ammonia-lyase activity"/>
    <property type="evidence" value="ECO:0007669"/>
    <property type="project" value="TreeGrafter"/>
</dbReference>
<sequence>MNYQMLIEARDNIQPYMDVTPMLSSPLLDKHMKGSVFMKADCLCPTGAFKLRGAINAVSTLSDAQKQAGVVAFSTGNHAQAVAYAGLTFGVRSVIIMPKTANAVKIENTRLLGADVVLFDPETETREAIAEHYEKEQGLSLIRPYDHPEVIAGQGTSGLEMVDYCHSRHITPDYCYVPASGGGYLAGVSIAIAKHFPRCEIVGVESDVSRPWFNSMNKGQRTHYAQTGPSICDAILPPHPMPGELTWPIVKGNVTRFIAASDDEVRASMNMLESYLGLATEPCGAITLAAALTDGERREGKQILCVVSGRNRDFSAQS</sequence>
<dbReference type="PANTHER" id="PTHR43050">
    <property type="entry name" value="SERINE / THREONINE RACEMASE FAMILY MEMBER"/>
    <property type="match status" value="1"/>
</dbReference>
<name>A0A1I5WTR0_9GAMM</name>
<evidence type="ECO:0000256" key="3">
    <source>
        <dbReference type="ARBA" id="ARBA00001936"/>
    </source>
</evidence>
<comment type="similarity">
    <text evidence="5">Belongs to the serine/threonine dehydratase family.</text>
</comment>
<dbReference type="GO" id="GO:0000287">
    <property type="term" value="F:magnesium ion binding"/>
    <property type="evidence" value="ECO:0007669"/>
    <property type="project" value="TreeGrafter"/>
</dbReference>
<feature type="domain" description="Tryptophan synthase beta chain-like PALP" evidence="9">
    <location>
        <begin position="16"/>
        <end position="309"/>
    </location>
</feature>
<proteinExistence type="inferred from homology"/>
<accession>A0A1I5WTR0</accession>
<keyword evidence="7" id="KW-0663">Pyridoxal phosphate</keyword>
<dbReference type="PROSITE" id="PS00165">
    <property type="entry name" value="DEHYDRATASE_SER_THR"/>
    <property type="match status" value="1"/>
</dbReference>
<evidence type="ECO:0000313" key="11">
    <source>
        <dbReference type="Proteomes" id="UP000182692"/>
    </source>
</evidence>
<evidence type="ECO:0000256" key="4">
    <source>
        <dbReference type="ARBA" id="ARBA00001946"/>
    </source>
</evidence>
<dbReference type="SUPFAM" id="SSF53686">
    <property type="entry name" value="Tryptophan synthase beta subunit-like PLP-dependent enzymes"/>
    <property type="match status" value="1"/>
</dbReference>
<dbReference type="OrthoDB" id="9811476at2"/>
<protein>
    <submittedName>
        <fullName evidence="10">Threonine dehydratase</fullName>
    </submittedName>
</protein>
<keyword evidence="8" id="KW-0456">Lyase</keyword>
<evidence type="ECO:0000256" key="2">
    <source>
        <dbReference type="ARBA" id="ARBA00001933"/>
    </source>
</evidence>